<comment type="caution">
    <text evidence="2">The sequence shown here is derived from an EMBL/GenBank/DDBJ whole genome shotgun (WGS) entry which is preliminary data.</text>
</comment>
<feature type="domain" description="Anti-bacteriophage protein A/HamA C-terminal" evidence="1">
    <location>
        <begin position="20"/>
        <end position="269"/>
    </location>
</feature>
<dbReference type="EMBL" id="VWSF01000004">
    <property type="protein sequence ID" value="KAA5547851.1"/>
    <property type="molecule type" value="Genomic_DNA"/>
</dbReference>
<dbReference type="Proteomes" id="UP000323426">
    <property type="component" value="Unassembled WGS sequence"/>
</dbReference>
<reference evidence="2 3" key="1">
    <citation type="submission" date="2019-09" db="EMBL/GenBank/DDBJ databases">
        <title>Genome sequence and assembly of Adhaeribacter sp.</title>
        <authorList>
            <person name="Chhetri G."/>
        </authorList>
    </citation>
    <scope>NUCLEOTIDE SEQUENCE [LARGE SCALE GENOMIC DNA]</scope>
    <source>
        <strain evidence="2 3">DK36</strain>
    </source>
</reference>
<sequence>MGKTHQELLGDHPCLPNQFGKWLVCNDVARTATKCHRSLTANDSTSADEMIDWLASKLIHHHYSDYRLRKLKEKFSQLGFPKYAEQHRKLPRVDKVKKGNATEILLTEYVEGCLNKPLVKAFKLKYNPNVDQAIKGDDTLMVEIIRTSDEEKVKIYLGEAKFRKKPSKNVVETICLSLGKEKFPISYSFLVEELAKDASTEELADILDNHFIDEIKGKGDLIYTGFLLSNSETHDVVEKHLGSDNPTFILVSVGLENPEDLINKAFEKAEELLSKPLAL</sequence>
<dbReference type="RefSeq" id="WP_150087769.1">
    <property type="nucleotide sequence ID" value="NZ_VWSF01000004.1"/>
</dbReference>
<protein>
    <submittedName>
        <fullName evidence="2">DUF1837 domain-containing protein</fullName>
    </submittedName>
</protein>
<dbReference type="AlphaFoldDB" id="A0A5M6DK14"/>
<name>A0A5M6DK14_9BACT</name>
<accession>A0A5M6DK14</accession>
<keyword evidence="3" id="KW-1185">Reference proteome</keyword>
<dbReference type="Pfam" id="PF08878">
    <property type="entry name" value="HamA"/>
    <property type="match status" value="1"/>
</dbReference>
<organism evidence="2 3">
    <name type="scientific">Adhaeribacter rhizoryzae</name>
    <dbReference type="NCBI Taxonomy" id="2607907"/>
    <lineage>
        <taxon>Bacteria</taxon>
        <taxon>Pseudomonadati</taxon>
        <taxon>Bacteroidota</taxon>
        <taxon>Cytophagia</taxon>
        <taxon>Cytophagales</taxon>
        <taxon>Hymenobacteraceae</taxon>
        <taxon>Adhaeribacter</taxon>
    </lineage>
</organism>
<evidence type="ECO:0000313" key="2">
    <source>
        <dbReference type="EMBL" id="KAA5547851.1"/>
    </source>
</evidence>
<proteinExistence type="predicted"/>
<evidence type="ECO:0000259" key="1">
    <source>
        <dbReference type="Pfam" id="PF08878"/>
    </source>
</evidence>
<evidence type="ECO:0000313" key="3">
    <source>
        <dbReference type="Proteomes" id="UP000323426"/>
    </source>
</evidence>
<gene>
    <name evidence="2" type="ORF">F0145_07900</name>
</gene>
<dbReference type="InterPro" id="IPR014976">
    <property type="entry name" value="AbpA_HamA_C"/>
</dbReference>